<dbReference type="Proteomes" id="UP000019118">
    <property type="component" value="Unassembled WGS sequence"/>
</dbReference>
<dbReference type="PANTHER" id="PTHR44086:SF10">
    <property type="entry name" value="THIOSULFATE SULFURTRANSFERASE_RHODANESE-LIKE DOMAIN-CONTAINING PROTEIN 3"/>
    <property type="match status" value="1"/>
</dbReference>
<dbReference type="PROSITE" id="PS50206">
    <property type="entry name" value="RHODANESE_3"/>
    <property type="match status" value="1"/>
</dbReference>
<dbReference type="SUPFAM" id="SSF52821">
    <property type="entry name" value="Rhodanese/Cell cycle control phosphatase"/>
    <property type="match status" value="1"/>
</dbReference>
<name>N6TR32_DENPD</name>
<reference evidence="4" key="2">
    <citation type="submission" date="2024-08" db="UniProtKB">
        <authorList>
            <consortium name="EnsemblMetazoa"/>
        </authorList>
    </citation>
    <scope>IDENTIFICATION</scope>
</reference>
<dbReference type="InterPro" id="IPR001763">
    <property type="entry name" value="Rhodanese-like_dom"/>
</dbReference>
<gene>
    <name evidence="4" type="primary">109543953</name>
    <name evidence="3" type="ORF">YQE_11618</name>
</gene>
<dbReference type="SMART" id="SM00450">
    <property type="entry name" value="RHOD"/>
    <property type="match status" value="1"/>
</dbReference>
<dbReference type="PANTHER" id="PTHR44086">
    <property type="entry name" value="THIOSULFATE SULFURTRANSFERASE RDL2, MITOCHONDRIAL-RELATED"/>
    <property type="match status" value="1"/>
</dbReference>
<evidence type="ECO:0000256" key="1">
    <source>
        <dbReference type="SAM" id="Phobius"/>
    </source>
</evidence>
<keyword evidence="1" id="KW-0472">Membrane</keyword>
<dbReference type="OrthoDB" id="566238at2759"/>
<reference evidence="3 5" key="1">
    <citation type="journal article" date="2013" name="Genome Biol.">
        <title>Draft genome of the mountain pine beetle, Dendroctonus ponderosae Hopkins, a major forest pest.</title>
        <authorList>
            <person name="Keeling C.I."/>
            <person name="Yuen M.M."/>
            <person name="Liao N.Y."/>
            <person name="Docking T.R."/>
            <person name="Chan S.K."/>
            <person name="Taylor G.A."/>
            <person name="Palmquist D.L."/>
            <person name="Jackman S.D."/>
            <person name="Nguyen A."/>
            <person name="Li M."/>
            <person name="Henderson H."/>
            <person name="Janes J.K."/>
            <person name="Zhao Y."/>
            <person name="Pandoh P."/>
            <person name="Moore R."/>
            <person name="Sperling F.A."/>
            <person name="Huber D.P."/>
            <person name="Birol I."/>
            <person name="Jones S.J."/>
            <person name="Bohlmann J."/>
        </authorList>
    </citation>
    <scope>NUCLEOTIDE SEQUENCE</scope>
</reference>
<dbReference type="OMA" id="REYSAGW"/>
<dbReference type="Pfam" id="PF00581">
    <property type="entry name" value="Rhodanese"/>
    <property type="match status" value="1"/>
</dbReference>
<feature type="transmembrane region" description="Helical" evidence="1">
    <location>
        <begin position="13"/>
        <end position="37"/>
    </location>
</feature>
<sequence length="199" mass="22558">MLMSSKICKHLKLVIYLSLVTNFLNIVLITSLINIMFHKCLVRAITQTFGGSKNFQNANICKIRGPACDRFRDFSSSNTAIQPDKLEKVRFDEFKKLLKNEKVVVIDVREPQELVEHGALPRALNIPLGEVETALKTLPNDQFLRKYGGPKPDADSPIVFSCMKGMRSEKAQIAALQLDYKNVKNYVGGWTEWAEKNKN</sequence>
<dbReference type="Gene3D" id="3.40.250.10">
    <property type="entry name" value="Rhodanese-like domain"/>
    <property type="match status" value="1"/>
</dbReference>
<evidence type="ECO:0000313" key="4">
    <source>
        <dbReference type="EnsemblMetazoa" id="XP_019769459.1"/>
    </source>
</evidence>
<keyword evidence="1" id="KW-1133">Transmembrane helix</keyword>
<feature type="non-terminal residue" evidence="3">
    <location>
        <position position="1"/>
    </location>
</feature>
<feature type="domain" description="Rhodanese" evidence="2">
    <location>
        <begin position="99"/>
        <end position="198"/>
    </location>
</feature>
<organism evidence="3">
    <name type="scientific">Dendroctonus ponderosae</name>
    <name type="common">Mountain pine beetle</name>
    <dbReference type="NCBI Taxonomy" id="77166"/>
    <lineage>
        <taxon>Eukaryota</taxon>
        <taxon>Metazoa</taxon>
        <taxon>Ecdysozoa</taxon>
        <taxon>Arthropoda</taxon>
        <taxon>Hexapoda</taxon>
        <taxon>Insecta</taxon>
        <taxon>Pterygota</taxon>
        <taxon>Neoptera</taxon>
        <taxon>Endopterygota</taxon>
        <taxon>Coleoptera</taxon>
        <taxon>Polyphaga</taxon>
        <taxon>Cucujiformia</taxon>
        <taxon>Curculionidae</taxon>
        <taxon>Scolytinae</taxon>
        <taxon>Dendroctonus</taxon>
    </lineage>
</organism>
<dbReference type="InterPro" id="IPR036873">
    <property type="entry name" value="Rhodanese-like_dom_sf"/>
</dbReference>
<evidence type="ECO:0000313" key="5">
    <source>
        <dbReference type="Proteomes" id="UP000019118"/>
    </source>
</evidence>
<proteinExistence type="predicted"/>
<dbReference type="EMBL" id="KB741259">
    <property type="protein sequence ID" value="ENN71695.1"/>
    <property type="molecule type" value="Genomic_DNA"/>
</dbReference>
<dbReference type="EnsemblMetazoa" id="XM_019913900.1">
    <property type="protein sequence ID" value="XP_019769459.1"/>
    <property type="gene ID" value="LOC109543953"/>
</dbReference>
<keyword evidence="1" id="KW-0812">Transmembrane</keyword>
<protein>
    <recommendedName>
        <fullName evidence="2">Rhodanese domain-containing protein</fullName>
    </recommendedName>
</protein>
<evidence type="ECO:0000313" key="3">
    <source>
        <dbReference type="EMBL" id="ENN71695.1"/>
    </source>
</evidence>
<accession>N6TR32</accession>
<dbReference type="AlphaFoldDB" id="N6TR32"/>
<dbReference type="HOGENOM" id="CLU_089574_0_1_1"/>
<keyword evidence="5" id="KW-1185">Reference proteome</keyword>
<evidence type="ECO:0000259" key="2">
    <source>
        <dbReference type="PROSITE" id="PS50206"/>
    </source>
</evidence>